<evidence type="ECO:0000313" key="2">
    <source>
        <dbReference type="EMBL" id="MBG6135826.1"/>
    </source>
</evidence>
<dbReference type="Proteomes" id="UP000622552">
    <property type="component" value="Unassembled WGS sequence"/>
</dbReference>
<comment type="caution">
    <text evidence="2">The sequence shown here is derived from an EMBL/GenBank/DDBJ whole genome shotgun (WGS) entry which is preliminary data.</text>
</comment>
<gene>
    <name evidence="2" type="ORF">IW245_002020</name>
</gene>
<organism evidence="2 3">
    <name type="scientific">Longispora fulva</name>
    <dbReference type="NCBI Taxonomy" id="619741"/>
    <lineage>
        <taxon>Bacteria</taxon>
        <taxon>Bacillati</taxon>
        <taxon>Actinomycetota</taxon>
        <taxon>Actinomycetes</taxon>
        <taxon>Micromonosporales</taxon>
        <taxon>Micromonosporaceae</taxon>
        <taxon>Longispora</taxon>
    </lineage>
</organism>
<reference evidence="2" key="1">
    <citation type="submission" date="2020-11" db="EMBL/GenBank/DDBJ databases">
        <title>Sequencing the genomes of 1000 actinobacteria strains.</title>
        <authorList>
            <person name="Klenk H.-P."/>
        </authorList>
    </citation>
    <scope>NUCLEOTIDE SEQUENCE</scope>
    <source>
        <strain evidence="2">DSM 45356</strain>
    </source>
</reference>
<feature type="region of interest" description="Disordered" evidence="1">
    <location>
        <begin position="112"/>
        <end position="152"/>
    </location>
</feature>
<feature type="compositionally biased region" description="Polar residues" evidence="1">
    <location>
        <begin position="175"/>
        <end position="189"/>
    </location>
</feature>
<accession>A0A8J7GRU9</accession>
<sequence length="295" mass="32262">MSDTFEDSTHPSVLPFMPRRRVDHREQTAGPVQPAPGQHPAVGLPQRHRRLRARLGRQVKPEPPGQFTEVEPAGQRPDPLAGHLQLPQIRGPLIVTSHPAALVRAGRAVNRVSPDLPGSVREEAGERRSERTLPDRRHRPPTRCTGSPHRRARAWSQGVAMCACRHPRREVRASPTGSSTVPGAPTTSGRRPLNGLKNQIRRRLAQGRKPRTRRRGVATIPRCRTPLTWYGPLTARGGVVAALPCRGSSRVTGGASLLATSVPRKRPHPTRPSLPERPPSRAPSQPASNTRPATT</sequence>
<name>A0A8J7GRU9_9ACTN</name>
<feature type="compositionally biased region" description="Basic and acidic residues" evidence="1">
    <location>
        <begin position="120"/>
        <end position="135"/>
    </location>
</feature>
<feature type="compositionally biased region" description="Pro residues" evidence="1">
    <location>
        <begin position="270"/>
        <end position="281"/>
    </location>
</feature>
<dbReference type="EMBL" id="JADOUF010000001">
    <property type="protein sequence ID" value="MBG6135826.1"/>
    <property type="molecule type" value="Genomic_DNA"/>
</dbReference>
<feature type="region of interest" description="Disordered" evidence="1">
    <location>
        <begin position="1"/>
        <end position="83"/>
    </location>
</feature>
<keyword evidence="3" id="KW-1185">Reference proteome</keyword>
<proteinExistence type="predicted"/>
<evidence type="ECO:0000313" key="3">
    <source>
        <dbReference type="Proteomes" id="UP000622552"/>
    </source>
</evidence>
<dbReference type="AlphaFoldDB" id="A0A8J7GRU9"/>
<feature type="compositionally biased region" description="Basic residues" evidence="1">
    <location>
        <begin position="46"/>
        <end position="57"/>
    </location>
</feature>
<feature type="region of interest" description="Disordered" evidence="1">
    <location>
        <begin position="170"/>
        <end position="197"/>
    </location>
</feature>
<feature type="region of interest" description="Disordered" evidence="1">
    <location>
        <begin position="249"/>
        <end position="295"/>
    </location>
</feature>
<evidence type="ECO:0000256" key="1">
    <source>
        <dbReference type="SAM" id="MobiDB-lite"/>
    </source>
</evidence>
<protein>
    <submittedName>
        <fullName evidence="2">Uncharacterized protein</fullName>
    </submittedName>
</protein>